<dbReference type="Proteomes" id="UP000887580">
    <property type="component" value="Unplaced"/>
</dbReference>
<reference evidence="2" key="1">
    <citation type="submission" date="2022-11" db="UniProtKB">
        <authorList>
            <consortium name="WormBaseParasite"/>
        </authorList>
    </citation>
    <scope>IDENTIFICATION</scope>
</reference>
<dbReference type="WBParaSite" id="PS1159_v2.g19960.t1">
    <property type="protein sequence ID" value="PS1159_v2.g19960.t1"/>
    <property type="gene ID" value="PS1159_v2.g19960"/>
</dbReference>
<sequence>MVTRILLFLTLLCYFSDGAVFDPYSRRYNIFKDKMPTLLQTPSGGAHCTLIQGMYDLTTKAGLTATENTTYISWVQSIETNIIQNAAITDENEKFLLVAAEMQKLELEQTIIYSKVEFVNISSWSAFQNVIQISREWTFESSLELILATSASGNCKLFDLLLSASASDPAKQTALQAFIDTECKPIIANSSMSQTEIIIEIYRKFEDEFFIGAQATWKTWFYSLKLNGFFAFSQWSDAAESYYKETIYESILEGEGFECPFILALNKTLSSSKYTLTQKGFIKQLMNYFIQQFSGKTVEQRLTLISMKFSESIDLSYSYFACLGGISIEGWGNFYDLIIFSCQYQTIPPTCGCVVPTFEPGTGSTIPGGNTGATDTSDTTDEWVTDISISPTSLSTDFTESSDFTDASDSTSPNTPAISDATSFSTDEFSESTLASSIATEAITSNASESTDDFSQSTSASEASSIFTTASIIPSTVSDCECACS</sequence>
<name>A0AC35FQQ5_9BILA</name>
<protein>
    <submittedName>
        <fullName evidence="2">Uncharacterized protein</fullName>
    </submittedName>
</protein>
<evidence type="ECO:0000313" key="2">
    <source>
        <dbReference type="WBParaSite" id="PS1159_v2.g19960.t1"/>
    </source>
</evidence>
<proteinExistence type="predicted"/>
<organism evidence="1 2">
    <name type="scientific">Panagrolaimus sp. PS1159</name>
    <dbReference type="NCBI Taxonomy" id="55785"/>
    <lineage>
        <taxon>Eukaryota</taxon>
        <taxon>Metazoa</taxon>
        <taxon>Ecdysozoa</taxon>
        <taxon>Nematoda</taxon>
        <taxon>Chromadorea</taxon>
        <taxon>Rhabditida</taxon>
        <taxon>Tylenchina</taxon>
        <taxon>Panagrolaimomorpha</taxon>
        <taxon>Panagrolaimoidea</taxon>
        <taxon>Panagrolaimidae</taxon>
        <taxon>Panagrolaimus</taxon>
    </lineage>
</organism>
<evidence type="ECO:0000313" key="1">
    <source>
        <dbReference type="Proteomes" id="UP000887580"/>
    </source>
</evidence>
<accession>A0AC35FQQ5</accession>